<dbReference type="PROSITE" id="PS50109">
    <property type="entry name" value="HIS_KIN"/>
    <property type="match status" value="1"/>
</dbReference>
<keyword evidence="9 17" id="KW-0418">Kinase</keyword>
<feature type="transmembrane region" description="Helical" evidence="14">
    <location>
        <begin position="12"/>
        <end position="32"/>
    </location>
</feature>
<gene>
    <name evidence="17" type="ORF">DFR58_13419</name>
</gene>
<dbReference type="PANTHER" id="PTHR45528:SF1">
    <property type="entry name" value="SENSOR HISTIDINE KINASE CPXA"/>
    <property type="match status" value="1"/>
</dbReference>
<dbReference type="Gene3D" id="6.10.340.10">
    <property type="match status" value="1"/>
</dbReference>
<dbReference type="GO" id="GO:0000155">
    <property type="term" value="F:phosphorelay sensor kinase activity"/>
    <property type="evidence" value="ECO:0007669"/>
    <property type="project" value="InterPro"/>
</dbReference>
<evidence type="ECO:0000256" key="12">
    <source>
        <dbReference type="ARBA" id="ARBA00023012"/>
    </source>
</evidence>
<dbReference type="CDD" id="cd00075">
    <property type="entry name" value="HATPase"/>
    <property type="match status" value="1"/>
</dbReference>
<evidence type="ECO:0000256" key="2">
    <source>
        <dbReference type="ARBA" id="ARBA00004651"/>
    </source>
</evidence>
<evidence type="ECO:0000256" key="9">
    <source>
        <dbReference type="ARBA" id="ARBA00022777"/>
    </source>
</evidence>
<dbReference type="EMBL" id="QPJT01000034">
    <property type="protein sequence ID" value="RCX09615.1"/>
    <property type="molecule type" value="Genomic_DNA"/>
</dbReference>
<dbReference type="SMART" id="SM00387">
    <property type="entry name" value="HATPase_c"/>
    <property type="match status" value="1"/>
</dbReference>
<dbReference type="GO" id="GO:0005524">
    <property type="term" value="F:ATP binding"/>
    <property type="evidence" value="ECO:0007669"/>
    <property type="project" value="UniProtKB-KW"/>
</dbReference>
<dbReference type="PROSITE" id="PS50885">
    <property type="entry name" value="HAMP"/>
    <property type="match status" value="1"/>
</dbReference>
<dbReference type="RefSeq" id="WP_114299767.1">
    <property type="nucleotide sequence ID" value="NZ_QPJT01000034.1"/>
</dbReference>
<keyword evidence="18" id="KW-1185">Reference proteome</keyword>
<sequence length="486" mass="54443">MLLKKRLIISNAAIFIIPVLVTIASALVLVFISSRFLNIDIGHRNMKSMTQQQYNLFKEDSSFIQMNCDMLGEGDFQDYISSRFTALNAGIIALKKNEVIYSTEDFSKIDIEKLLAKGADQLFSSSVTLNGSSYIMRVVPLIFKDGANGNAILLAAVDKGDKLMEYIIIFTAVIFIASFLLTNTMLSFVLSKSISSPLRRLKRAASEISRGNLAYEIIEEGDEEISELCRSFEQMRLKLKDSVHTQIKYDENRKMLISSISHDLKTPITSIKGYIDGILDGVANTPEKVNKYLKTIYSKASQMDIMIDDLLLYSKLDLSQMPFNFEKTDLVKYFTDCVIECRPELEKAGIELSFSNMLPTAAEVLIDREKLRRVVTNIIDNAQKYMDKPNGKISIMLRSTKSSTVIEISDNGPGISKDHLSHIFDRFYRADLSRSRVNGSGLGLAIAKQIIEGHGGRIWAKSRENEGTSIIISLKRQIGEAGDLSL</sequence>
<name>A0A369AKJ6_9FIRM</name>
<keyword evidence="7 14" id="KW-0812">Transmembrane</keyword>
<dbReference type="SMART" id="SM00304">
    <property type="entry name" value="HAMP"/>
    <property type="match status" value="1"/>
</dbReference>
<feature type="transmembrane region" description="Helical" evidence="14">
    <location>
        <begin position="166"/>
        <end position="190"/>
    </location>
</feature>
<evidence type="ECO:0000256" key="3">
    <source>
        <dbReference type="ARBA" id="ARBA00012438"/>
    </source>
</evidence>
<evidence type="ECO:0000256" key="4">
    <source>
        <dbReference type="ARBA" id="ARBA00022475"/>
    </source>
</evidence>
<evidence type="ECO:0000313" key="18">
    <source>
        <dbReference type="Proteomes" id="UP000253034"/>
    </source>
</evidence>
<protein>
    <recommendedName>
        <fullName evidence="3">histidine kinase</fullName>
        <ecNumber evidence="3">2.7.13.3</ecNumber>
    </recommendedName>
</protein>
<feature type="domain" description="Histidine kinase" evidence="15">
    <location>
        <begin position="259"/>
        <end position="478"/>
    </location>
</feature>
<evidence type="ECO:0000256" key="7">
    <source>
        <dbReference type="ARBA" id="ARBA00022692"/>
    </source>
</evidence>
<dbReference type="FunFam" id="1.10.287.130:FF:000001">
    <property type="entry name" value="Two-component sensor histidine kinase"/>
    <property type="match status" value="1"/>
</dbReference>
<dbReference type="InterPro" id="IPR004358">
    <property type="entry name" value="Sig_transdc_His_kin-like_C"/>
</dbReference>
<evidence type="ECO:0000256" key="8">
    <source>
        <dbReference type="ARBA" id="ARBA00022741"/>
    </source>
</evidence>
<dbReference type="InterPro" id="IPR003661">
    <property type="entry name" value="HisK_dim/P_dom"/>
</dbReference>
<dbReference type="OrthoDB" id="335833at2"/>
<keyword evidence="4" id="KW-1003">Cell membrane</keyword>
<dbReference type="PRINTS" id="PR00344">
    <property type="entry name" value="BCTRLSENSOR"/>
</dbReference>
<evidence type="ECO:0000256" key="14">
    <source>
        <dbReference type="SAM" id="Phobius"/>
    </source>
</evidence>
<dbReference type="SUPFAM" id="SSF47384">
    <property type="entry name" value="Homodimeric domain of signal transducing histidine kinase"/>
    <property type="match status" value="1"/>
</dbReference>
<dbReference type="InterPro" id="IPR036890">
    <property type="entry name" value="HATPase_C_sf"/>
</dbReference>
<comment type="catalytic activity">
    <reaction evidence="1">
        <text>ATP + protein L-histidine = ADP + protein N-phospho-L-histidine.</text>
        <dbReference type="EC" id="2.7.13.3"/>
    </reaction>
</comment>
<dbReference type="Pfam" id="PF00672">
    <property type="entry name" value="HAMP"/>
    <property type="match status" value="1"/>
</dbReference>
<dbReference type="Gene3D" id="1.10.287.130">
    <property type="match status" value="1"/>
</dbReference>
<dbReference type="InterPro" id="IPR005467">
    <property type="entry name" value="His_kinase_dom"/>
</dbReference>
<dbReference type="Proteomes" id="UP000253034">
    <property type="component" value="Unassembled WGS sequence"/>
</dbReference>
<keyword evidence="8" id="KW-0547">Nucleotide-binding</keyword>
<keyword evidence="5" id="KW-0597">Phosphoprotein</keyword>
<keyword evidence="13 14" id="KW-0472">Membrane</keyword>
<evidence type="ECO:0000313" key="17">
    <source>
        <dbReference type="EMBL" id="RCX09615.1"/>
    </source>
</evidence>
<evidence type="ECO:0000256" key="1">
    <source>
        <dbReference type="ARBA" id="ARBA00000085"/>
    </source>
</evidence>
<evidence type="ECO:0000256" key="10">
    <source>
        <dbReference type="ARBA" id="ARBA00022840"/>
    </source>
</evidence>
<dbReference type="SUPFAM" id="SSF158472">
    <property type="entry name" value="HAMP domain-like"/>
    <property type="match status" value="1"/>
</dbReference>
<dbReference type="FunFam" id="3.30.565.10:FF:000006">
    <property type="entry name" value="Sensor histidine kinase WalK"/>
    <property type="match status" value="1"/>
</dbReference>
<keyword evidence="11 14" id="KW-1133">Transmembrane helix</keyword>
<dbReference type="CDD" id="cd00082">
    <property type="entry name" value="HisKA"/>
    <property type="match status" value="1"/>
</dbReference>
<dbReference type="Gene3D" id="3.30.565.10">
    <property type="entry name" value="Histidine kinase-like ATPase, C-terminal domain"/>
    <property type="match status" value="1"/>
</dbReference>
<dbReference type="AlphaFoldDB" id="A0A369AKJ6"/>
<dbReference type="InterPro" id="IPR036097">
    <property type="entry name" value="HisK_dim/P_sf"/>
</dbReference>
<dbReference type="Pfam" id="PF00512">
    <property type="entry name" value="HisKA"/>
    <property type="match status" value="1"/>
</dbReference>
<dbReference type="InterPro" id="IPR003660">
    <property type="entry name" value="HAMP_dom"/>
</dbReference>
<evidence type="ECO:0000256" key="11">
    <source>
        <dbReference type="ARBA" id="ARBA00022989"/>
    </source>
</evidence>
<accession>A0A369AKJ6</accession>
<dbReference type="InterPro" id="IPR003594">
    <property type="entry name" value="HATPase_dom"/>
</dbReference>
<comment type="caution">
    <text evidence="17">The sequence shown here is derived from an EMBL/GenBank/DDBJ whole genome shotgun (WGS) entry which is preliminary data.</text>
</comment>
<evidence type="ECO:0000259" key="15">
    <source>
        <dbReference type="PROSITE" id="PS50109"/>
    </source>
</evidence>
<dbReference type="SUPFAM" id="SSF55874">
    <property type="entry name" value="ATPase domain of HSP90 chaperone/DNA topoisomerase II/histidine kinase"/>
    <property type="match status" value="1"/>
</dbReference>
<evidence type="ECO:0000256" key="5">
    <source>
        <dbReference type="ARBA" id="ARBA00022553"/>
    </source>
</evidence>
<comment type="subcellular location">
    <subcellularLocation>
        <location evidence="2">Cell membrane</location>
        <topology evidence="2">Multi-pass membrane protein</topology>
    </subcellularLocation>
</comment>
<dbReference type="SMART" id="SM00388">
    <property type="entry name" value="HisKA"/>
    <property type="match status" value="1"/>
</dbReference>
<keyword evidence="6" id="KW-0808">Transferase</keyword>
<dbReference type="Pfam" id="PF02518">
    <property type="entry name" value="HATPase_c"/>
    <property type="match status" value="1"/>
</dbReference>
<reference evidence="17 18" key="1">
    <citation type="submission" date="2018-07" db="EMBL/GenBank/DDBJ databases">
        <title>Genomic Encyclopedia of Type Strains, Phase IV (KMG-IV): sequencing the most valuable type-strain genomes for metagenomic binning, comparative biology and taxonomic classification.</title>
        <authorList>
            <person name="Goeker M."/>
        </authorList>
    </citation>
    <scope>NUCLEOTIDE SEQUENCE [LARGE SCALE GENOMIC DNA]</scope>
    <source>
        <strain evidence="17 18">DSM 27016</strain>
    </source>
</reference>
<dbReference type="InterPro" id="IPR050398">
    <property type="entry name" value="HssS/ArlS-like"/>
</dbReference>
<evidence type="ECO:0000256" key="6">
    <source>
        <dbReference type="ARBA" id="ARBA00022679"/>
    </source>
</evidence>
<evidence type="ECO:0000256" key="13">
    <source>
        <dbReference type="ARBA" id="ARBA00023136"/>
    </source>
</evidence>
<proteinExistence type="predicted"/>
<evidence type="ECO:0000259" key="16">
    <source>
        <dbReference type="PROSITE" id="PS50885"/>
    </source>
</evidence>
<keyword evidence="12" id="KW-0902">Two-component regulatory system</keyword>
<dbReference type="PANTHER" id="PTHR45528">
    <property type="entry name" value="SENSOR HISTIDINE KINASE CPXA"/>
    <property type="match status" value="1"/>
</dbReference>
<dbReference type="EC" id="2.7.13.3" evidence="3"/>
<feature type="domain" description="HAMP" evidence="16">
    <location>
        <begin position="192"/>
        <end position="244"/>
    </location>
</feature>
<dbReference type="GO" id="GO:0005886">
    <property type="term" value="C:plasma membrane"/>
    <property type="evidence" value="ECO:0007669"/>
    <property type="project" value="UniProtKB-SubCell"/>
</dbReference>
<keyword evidence="10" id="KW-0067">ATP-binding</keyword>
<organism evidence="17 18">
    <name type="scientific">Anaerobacterium chartisolvens</name>
    <dbReference type="NCBI Taxonomy" id="1297424"/>
    <lineage>
        <taxon>Bacteria</taxon>
        <taxon>Bacillati</taxon>
        <taxon>Bacillota</taxon>
        <taxon>Clostridia</taxon>
        <taxon>Eubacteriales</taxon>
        <taxon>Oscillospiraceae</taxon>
        <taxon>Anaerobacterium</taxon>
    </lineage>
</organism>